<evidence type="ECO:0000259" key="4">
    <source>
        <dbReference type="PROSITE" id="PS51891"/>
    </source>
</evidence>
<evidence type="ECO:0000256" key="3">
    <source>
        <dbReference type="ARBA" id="ARBA00022833"/>
    </source>
</evidence>
<dbReference type="RefSeq" id="WP_075007842.1">
    <property type="nucleotide sequence ID" value="NZ_FOAP01000009.1"/>
</dbReference>
<keyword evidence="3" id="KW-0862">Zinc</keyword>
<dbReference type="PROSITE" id="PS51891">
    <property type="entry name" value="CENP_V_GFA"/>
    <property type="match status" value="1"/>
</dbReference>
<protein>
    <submittedName>
        <fullName evidence="5">Uncharacterized conserved protein</fullName>
    </submittedName>
</protein>
<comment type="similarity">
    <text evidence="1">Belongs to the Gfa family.</text>
</comment>
<organism evidence="5 6">
    <name type="scientific">Stigmatella aurantiaca</name>
    <dbReference type="NCBI Taxonomy" id="41"/>
    <lineage>
        <taxon>Bacteria</taxon>
        <taxon>Pseudomonadati</taxon>
        <taxon>Myxococcota</taxon>
        <taxon>Myxococcia</taxon>
        <taxon>Myxococcales</taxon>
        <taxon>Cystobacterineae</taxon>
        <taxon>Archangiaceae</taxon>
        <taxon>Stigmatella</taxon>
    </lineage>
</organism>
<evidence type="ECO:0000256" key="1">
    <source>
        <dbReference type="ARBA" id="ARBA00005495"/>
    </source>
</evidence>
<proteinExistence type="inferred from homology"/>
<sequence>MNASSSPRAGLQTYKGSCHCGAVRLEVTFDVSAGTSRCNCTFCTKGAWWGIHVKPDAFRLLSGQEVLRTYSRSAQGVSPRFCGVCGNGLFGYGDVPELGGAFCAVNLHCLDDVDLTGIQVTYLDGRHDTWATLAVAPYVSPFSA</sequence>
<dbReference type="Proteomes" id="UP000182719">
    <property type="component" value="Unassembled WGS sequence"/>
</dbReference>
<keyword evidence="2" id="KW-0479">Metal-binding</keyword>
<evidence type="ECO:0000256" key="2">
    <source>
        <dbReference type="ARBA" id="ARBA00022723"/>
    </source>
</evidence>
<dbReference type="AlphaFoldDB" id="A0A1H7TU24"/>
<reference evidence="6" key="1">
    <citation type="submission" date="2016-10" db="EMBL/GenBank/DDBJ databases">
        <authorList>
            <person name="Varghese N."/>
            <person name="Submissions S."/>
        </authorList>
    </citation>
    <scope>NUCLEOTIDE SEQUENCE [LARGE SCALE GENOMIC DNA]</scope>
    <source>
        <strain evidence="6">DSM 17044</strain>
    </source>
</reference>
<name>A0A1H7TU24_STIAU</name>
<dbReference type="PANTHER" id="PTHR28620">
    <property type="entry name" value="CENTROMERE PROTEIN V"/>
    <property type="match status" value="1"/>
</dbReference>
<dbReference type="InterPro" id="IPR011057">
    <property type="entry name" value="Mss4-like_sf"/>
</dbReference>
<accession>A0A1H7TU24</accession>
<evidence type="ECO:0000313" key="5">
    <source>
        <dbReference type="EMBL" id="SEL87994.1"/>
    </source>
</evidence>
<dbReference type="OrthoDB" id="9805575at2"/>
<dbReference type="InterPro" id="IPR052355">
    <property type="entry name" value="CENP-V-like"/>
</dbReference>
<dbReference type="InterPro" id="IPR006913">
    <property type="entry name" value="CENP-V/GFA"/>
</dbReference>
<dbReference type="GO" id="GO:0016846">
    <property type="term" value="F:carbon-sulfur lyase activity"/>
    <property type="evidence" value="ECO:0007669"/>
    <property type="project" value="InterPro"/>
</dbReference>
<dbReference type="Gene3D" id="2.170.150.70">
    <property type="match status" value="1"/>
</dbReference>
<dbReference type="PANTHER" id="PTHR28620:SF1">
    <property type="entry name" value="CENP-V_GFA DOMAIN-CONTAINING PROTEIN"/>
    <property type="match status" value="1"/>
</dbReference>
<evidence type="ECO:0000313" key="6">
    <source>
        <dbReference type="Proteomes" id="UP000182719"/>
    </source>
</evidence>
<dbReference type="GO" id="GO:0046872">
    <property type="term" value="F:metal ion binding"/>
    <property type="evidence" value="ECO:0007669"/>
    <property type="project" value="UniProtKB-KW"/>
</dbReference>
<feature type="domain" description="CENP-V/GFA" evidence="4">
    <location>
        <begin position="14"/>
        <end position="139"/>
    </location>
</feature>
<dbReference type="EMBL" id="FOAP01000009">
    <property type="protein sequence ID" value="SEL87994.1"/>
    <property type="molecule type" value="Genomic_DNA"/>
</dbReference>
<gene>
    <name evidence="5" type="ORF">SAMN05444354_109158</name>
</gene>
<dbReference type="Pfam" id="PF04828">
    <property type="entry name" value="GFA"/>
    <property type="match status" value="1"/>
</dbReference>
<keyword evidence="6" id="KW-1185">Reference proteome</keyword>
<dbReference type="SUPFAM" id="SSF51316">
    <property type="entry name" value="Mss4-like"/>
    <property type="match status" value="1"/>
</dbReference>